<keyword evidence="3" id="KW-0732">Signal</keyword>
<keyword evidence="1" id="KW-0802">TPR repeat</keyword>
<feature type="signal peptide" evidence="3">
    <location>
        <begin position="1"/>
        <end position="25"/>
    </location>
</feature>
<evidence type="ECO:0000256" key="2">
    <source>
        <dbReference type="SAM" id="Phobius"/>
    </source>
</evidence>
<dbReference type="SUPFAM" id="SSF48452">
    <property type="entry name" value="TPR-like"/>
    <property type="match status" value="1"/>
</dbReference>
<feature type="repeat" description="TPR" evidence="1">
    <location>
        <begin position="78"/>
        <end position="111"/>
    </location>
</feature>
<keyword evidence="2" id="KW-0812">Transmembrane</keyword>
<accession>S9P092</accession>
<gene>
    <name evidence="4" type="ORF">D187_004623</name>
</gene>
<organism evidence="4 5">
    <name type="scientific">Cystobacter fuscus (strain ATCC 25194 / DSM 2262 / NBRC 100088 / M29)</name>
    <dbReference type="NCBI Taxonomy" id="1242864"/>
    <lineage>
        <taxon>Bacteria</taxon>
        <taxon>Pseudomonadati</taxon>
        <taxon>Myxococcota</taxon>
        <taxon>Myxococcia</taxon>
        <taxon>Myxococcales</taxon>
        <taxon>Cystobacterineae</taxon>
        <taxon>Archangiaceae</taxon>
        <taxon>Cystobacter</taxon>
    </lineage>
</organism>
<dbReference type="InterPro" id="IPR011990">
    <property type="entry name" value="TPR-like_helical_dom_sf"/>
</dbReference>
<dbReference type="Proteomes" id="UP000011682">
    <property type="component" value="Unassembled WGS sequence"/>
</dbReference>
<proteinExistence type="predicted"/>
<feature type="transmembrane region" description="Helical" evidence="2">
    <location>
        <begin position="264"/>
        <end position="284"/>
    </location>
</feature>
<dbReference type="AlphaFoldDB" id="S9P092"/>
<dbReference type="EMBL" id="ANAH02000030">
    <property type="protein sequence ID" value="EPX57870.1"/>
    <property type="molecule type" value="Genomic_DNA"/>
</dbReference>
<dbReference type="Gene3D" id="1.25.40.10">
    <property type="entry name" value="Tetratricopeptide repeat domain"/>
    <property type="match status" value="1"/>
</dbReference>
<keyword evidence="5" id="KW-1185">Reference proteome</keyword>
<protein>
    <submittedName>
        <fullName evidence="4">Tetratricopeptide repeat protein</fullName>
    </submittedName>
</protein>
<dbReference type="InterPro" id="IPR019734">
    <property type="entry name" value="TPR_rpt"/>
</dbReference>
<evidence type="ECO:0000313" key="4">
    <source>
        <dbReference type="EMBL" id="EPX57870.1"/>
    </source>
</evidence>
<dbReference type="PROSITE" id="PS50005">
    <property type="entry name" value="TPR"/>
    <property type="match status" value="1"/>
</dbReference>
<comment type="caution">
    <text evidence="4">The sequence shown here is derived from an EMBL/GenBank/DDBJ whole genome shotgun (WGS) entry which is preliminary data.</text>
</comment>
<keyword evidence="2" id="KW-1133">Transmembrane helix</keyword>
<evidence type="ECO:0000256" key="1">
    <source>
        <dbReference type="PROSITE-ProRule" id="PRU00339"/>
    </source>
</evidence>
<evidence type="ECO:0000256" key="3">
    <source>
        <dbReference type="SAM" id="SignalP"/>
    </source>
</evidence>
<keyword evidence="2" id="KW-0472">Membrane</keyword>
<evidence type="ECO:0000313" key="5">
    <source>
        <dbReference type="Proteomes" id="UP000011682"/>
    </source>
</evidence>
<sequence length="307" mass="33707">MYVRWQRVVASILMASLLTPGASLAKPLFPGPLLFQTAPARPEIARAQAQIESGEFEEAVRTLEAGLDAPDVTDDQLVELYRLLGLTSLYLGDEARAREAYEMLLQARPDYELPRTAPPKIRSLYARIKEDIKNRRVRPVTLQVDPLPDTEGGAPETAVAYIQDMALGARARLFYRRAGAQAYSSVDFTRDRTNKERFVATLPAYEIPASASAYEVEYYFEVADAAQRRLAGRGDAFNPLVFQVAPSPGAVATPGARPWYKSPWLWVAVGAVVVAGTAGAVVYATSEERGRVPITVRVRVEPDAPTP</sequence>
<name>S9P092_CYSF2</name>
<dbReference type="eggNOG" id="COG0457">
    <property type="taxonomic scope" value="Bacteria"/>
</dbReference>
<reference evidence="4" key="1">
    <citation type="submission" date="2013-05" db="EMBL/GenBank/DDBJ databases">
        <title>Genome assembly of Cystobacter fuscus DSM 2262.</title>
        <authorList>
            <person name="Sharma G."/>
            <person name="Khatri I."/>
            <person name="Kaur C."/>
            <person name="Mayilraj S."/>
            <person name="Subramanian S."/>
        </authorList>
    </citation>
    <scope>NUCLEOTIDE SEQUENCE [LARGE SCALE GENOMIC DNA]</scope>
    <source>
        <strain evidence="4">DSM 2262</strain>
    </source>
</reference>
<dbReference type="RefSeq" id="WP_002630229.1">
    <property type="nucleotide sequence ID" value="NZ_ANAH02000030.1"/>
</dbReference>
<feature type="chain" id="PRO_5004567307" evidence="3">
    <location>
        <begin position="26"/>
        <end position="307"/>
    </location>
</feature>